<proteinExistence type="predicted"/>
<dbReference type="AlphaFoldDB" id="A0A7G7BK58"/>
<evidence type="ECO:0000313" key="2">
    <source>
        <dbReference type="Proteomes" id="UP000515307"/>
    </source>
</evidence>
<sequence length="51" mass="5547">MSSSTNSTTPAATWGYGRDEAGHGTSILHEGRIEAWTGARVRWRSDVRVAT</sequence>
<dbReference type="RefSeq" id="WP_185299223.1">
    <property type="nucleotide sequence ID" value="NZ_CP045702.1"/>
</dbReference>
<dbReference type="Proteomes" id="UP000515307">
    <property type="component" value="Chromosome"/>
</dbReference>
<evidence type="ECO:0000313" key="1">
    <source>
        <dbReference type="EMBL" id="QNE75723.1"/>
    </source>
</evidence>
<dbReference type="EMBL" id="CP045702">
    <property type="protein sequence ID" value="QNE75723.1"/>
    <property type="molecule type" value="Genomic_DNA"/>
</dbReference>
<keyword evidence="2" id="KW-1185">Reference proteome</keyword>
<organism evidence="1 2">
    <name type="scientific">Streptomyces finlayi</name>
    <dbReference type="NCBI Taxonomy" id="67296"/>
    <lineage>
        <taxon>Bacteria</taxon>
        <taxon>Bacillati</taxon>
        <taxon>Actinomycetota</taxon>
        <taxon>Actinomycetes</taxon>
        <taxon>Kitasatosporales</taxon>
        <taxon>Streptomycetaceae</taxon>
        <taxon>Streptomyces</taxon>
    </lineage>
</organism>
<dbReference type="KEGG" id="sfiy:F0344_14775"/>
<accession>A0A7G7BK58</accession>
<protein>
    <submittedName>
        <fullName evidence="1">Uncharacterized protein</fullName>
    </submittedName>
</protein>
<name>A0A7G7BK58_9ACTN</name>
<gene>
    <name evidence="1" type="ORF">F0344_14775</name>
</gene>
<reference evidence="2" key="1">
    <citation type="submission" date="2019-10" db="EMBL/GenBank/DDBJ databases">
        <title>Antimicrobial potential of Antarctic Bacteria.</title>
        <authorList>
            <person name="Benaud N."/>
            <person name="Edwards R.J."/>
            <person name="Ferrari B.C."/>
        </authorList>
    </citation>
    <scope>NUCLEOTIDE SEQUENCE [LARGE SCALE GENOMIC DNA]</scope>
    <source>
        <strain evidence="2">NBSH44</strain>
    </source>
</reference>